<organism evidence="2 3">
    <name type="scientific">Aerophobetes bacterium</name>
    <dbReference type="NCBI Taxonomy" id="2030807"/>
    <lineage>
        <taxon>Bacteria</taxon>
        <taxon>Candidatus Aerophobota</taxon>
    </lineage>
</organism>
<evidence type="ECO:0000313" key="2">
    <source>
        <dbReference type="EMBL" id="RLE09054.1"/>
    </source>
</evidence>
<dbReference type="SUPFAM" id="SSF158372">
    <property type="entry name" value="AF1782-like"/>
    <property type="match status" value="1"/>
</dbReference>
<comment type="caution">
    <text evidence="2">The sequence shown here is derived from an EMBL/GenBank/DDBJ whole genome shotgun (WGS) entry which is preliminary data.</text>
</comment>
<evidence type="ECO:0000313" key="3">
    <source>
        <dbReference type="Proteomes" id="UP000280417"/>
    </source>
</evidence>
<dbReference type="Gene3D" id="1.20.1270.90">
    <property type="entry name" value="AF1782-like"/>
    <property type="match status" value="1"/>
</dbReference>
<gene>
    <name evidence="2" type="ORF">DRJ04_10230</name>
</gene>
<name>A0A662D2J8_UNCAE</name>
<proteinExistence type="predicted"/>
<feature type="domain" description="DUF357" evidence="1">
    <location>
        <begin position="2"/>
        <end position="66"/>
    </location>
</feature>
<protein>
    <submittedName>
        <fullName evidence="2">DUF357 domain-containing protein</fullName>
    </submittedName>
</protein>
<accession>A0A662D2J8</accession>
<sequence>MKRLEEKSEKIKKIKYVKGIDECTENIRAYISDCKYFLEKNDLINAFEAIVYAWGIYETLERLGLIE</sequence>
<dbReference type="EMBL" id="QMQA01000389">
    <property type="protein sequence ID" value="RLE09054.1"/>
    <property type="molecule type" value="Genomic_DNA"/>
</dbReference>
<dbReference type="Pfam" id="PF04010">
    <property type="entry name" value="DUF357"/>
    <property type="match status" value="1"/>
</dbReference>
<dbReference type="Proteomes" id="UP000280417">
    <property type="component" value="Unassembled WGS sequence"/>
</dbReference>
<reference evidence="2 3" key="1">
    <citation type="submission" date="2018-06" db="EMBL/GenBank/DDBJ databases">
        <title>Extensive metabolic versatility and redundancy in microbially diverse, dynamic hydrothermal sediments.</title>
        <authorList>
            <person name="Dombrowski N."/>
            <person name="Teske A."/>
            <person name="Baker B.J."/>
        </authorList>
    </citation>
    <scope>NUCLEOTIDE SEQUENCE [LARGE SCALE GENOMIC DNA]</scope>
    <source>
        <strain evidence="2">B3_G15</strain>
    </source>
</reference>
<dbReference type="InterPro" id="IPR036809">
    <property type="entry name" value="AF1782-like_sf"/>
</dbReference>
<evidence type="ECO:0000259" key="1">
    <source>
        <dbReference type="Pfam" id="PF04010"/>
    </source>
</evidence>
<dbReference type="InterPro" id="IPR023140">
    <property type="entry name" value="DUF357"/>
</dbReference>
<dbReference type="AlphaFoldDB" id="A0A662D2J8"/>